<dbReference type="PANTHER" id="PTHR10799">
    <property type="entry name" value="SNF2/RAD54 HELICASE FAMILY"/>
    <property type="match status" value="1"/>
</dbReference>
<dbReference type="SMART" id="SM00490">
    <property type="entry name" value="HELICc"/>
    <property type="match status" value="1"/>
</dbReference>
<dbReference type="InterPro" id="IPR038718">
    <property type="entry name" value="SNF2-like_sf"/>
</dbReference>
<evidence type="ECO:0000256" key="1">
    <source>
        <dbReference type="ARBA" id="ARBA00022801"/>
    </source>
</evidence>
<feature type="domain" description="Helicase ATP-binding" evidence="2">
    <location>
        <begin position="161"/>
        <end position="319"/>
    </location>
</feature>
<dbReference type="SMART" id="SM00487">
    <property type="entry name" value="DEXDc"/>
    <property type="match status" value="1"/>
</dbReference>
<organism evidence="4 5">
    <name type="scientific">Paraburkholderia guartelaensis</name>
    <dbReference type="NCBI Taxonomy" id="2546446"/>
    <lineage>
        <taxon>Bacteria</taxon>
        <taxon>Pseudomonadati</taxon>
        <taxon>Pseudomonadota</taxon>
        <taxon>Betaproteobacteria</taxon>
        <taxon>Burkholderiales</taxon>
        <taxon>Burkholderiaceae</taxon>
        <taxon>Paraburkholderia</taxon>
    </lineage>
</organism>
<keyword evidence="4" id="KW-0547">Nucleotide-binding</keyword>
<dbReference type="GO" id="GO:0004386">
    <property type="term" value="F:helicase activity"/>
    <property type="evidence" value="ECO:0007669"/>
    <property type="project" value="UniProtKB-KW"/>
</dbReference>
<dbReference type="Gene3D" id="3.40.50.300">
    <property type="entry name" value="P-loop containing nucleotide triphosphate hydrolases"/>
    <property type="match status" value="1"/>
</dbReference>
<dbReference type="InterPro" id="IPR000330">
    <property type="entry name" value="SNF2_N"/>
</dbReference>
<evidence type="ECO:0000259" key="2">
    <source>
        <dbReference type="PROSITE" id="PS51192"/>
    </source>
</evidence>
<dbReference type="InterPro" id="IPR049730">
    <property type="entry name" value="SNF2/RAD54-like_C"/>
</dbReference>
<reference evidence="4 5" key="1">
    <citation type="submission" date="2019-03" db="EMBL/GenBank/DDBJ databases">
        <title>Paraburkholderia sp. isolated from native Mimosa gymnas in Guartela State Park, Brazil.</title>
        <authorList>
            <person name="Paulitsch F."/>
            <person name="Hungria M."/>
            <person name="Delamuta J.R.M."/>
            <person name="Ribeiro R.A."/>
            <person name="Dall'Agnol R."/>
            <person name="Silva J.S.B."/>
        </authorList>
    </citation>
    <scope>NUCLEOTIDE SEQUENCE [LARGE SCALE GENOMIC DNA]</scope>
    <source>
        <strain evidence="4 5">CNPSo 3008</strain>
    </source>
</reference>
<keyword evidence="4" id="KW-0067">ATP-binding</keyword>
<feature type="domain" description="Helicase C-terminal" evidence="3">
    <location>
        <begin position="430"/>
        <end position="577"/>
    </location>
</feature>
<dbReference type="AlphaFoldDB" id="A0A4R5LA47"/>
<keyword evidence="4" id="KW-0347">Helicase</keyword>
<evidence type="ECO:0000259" key="3">
    <source>
        <dbReference type="PROSITE" id="PS51194"/>
    </source>
</evidence>
<name>A0A4R5LA47_9BURK</name>
<evidence type="ECO:0000313" key="4">
    <source>
        <dbReference type="EMBL" id="TDG05082.1"/>
    </source>
</evidence>
<dbReference type="Pfam" id="PF00271">
    <property type="entry name" value="Helicase_C"/>
    <property type="match status" value="1"/>
</dbReference>
<keyword evidence="1" id="KW-0378">Hydrolase</keyword>
<evidence type="ECO:0000313" key="5">
    <source>
        <dbReference type="Proteomes" id="UP000295606"/>
    </source>
</evidence>
<dbReference type="InterPro" id="IPR014001">
    <property type="entry name" value="Helicase_ATP-bd"/>
</dbReference>
<protein>
    <submittedName>
        <fullName evidence="4">DEAD/DEAH box helicase</fullName>
    </submittedName>
</protein>
<dbReference type="Pfam" id="PF00176">
    <property type="entry name" value="SNF2-rel_dom"/>
    <property type="match status" value="1"/>
</dbReference>
<proteinExistence type="predicted"/>
<dbReference type="PROSITE" id="PS51192">
    <property type="entry name" value="HELICASE_ATP_BIND_1"/>
    <property type="match status" value="1"/>
</dbReference>
<dbReference type="OrthoDB" id="9760715at2"/>
<dbReference type="PROSITE" id="PS51194">
    <property type="entry name" value="HELICASE_CTER"/>
    <property type="match status" value="1"/>
</dbReference>
<dbReference type="GO" id="GO:0016787">
    <property type="term" value="F:hydrolase activity"/>
    <property type="evidence" value="ECO:0007669"/>
    <property type="project" value="UniProtKB-KW"/>
</dbReference>
<dbReference type="EMBL" id="SMOD01000023">
    <property type="protein sequence ID" value="TDG05082.1"/>
    <property type="molecule type" value="Genomic_DNA"/>
</dbReference>
<dbReference type="GO" id="GO:0005524">
    <property type="term" value="F:ATP binding"/>
    <property type="evidence" value="ECO:0007669"/>
    <property type="project" value="InterPro"/>
</dbReference>
<sequence>MDIFKALFGRLRVCAGEPVRSPLDDITWLTFSRQPAQPAVRLTGSSGRDLQLSVGLATDTGFARPDGAADQFIHDGRWYPLRTDLNQAALDWLAEAGIASDGSISVADLVALRARKDGPFLLFDEVRFDASTYHVDAPVVTIPGFSGTLYPYQTAGVAFLSLVAEQGVGCILGDEMGLGKTAQVIALLQIEKNAGRGPALVVAPATLLENWARELAFFAPTVGILIHAGAERAGVTARLRGADVVLVSYDTAVRDEEILNQIGWNIIALDEAQAIKNPDAQRTATVKRLPRRVSIAITGTPLENHIDDLWSLADFVMPGLLGDRGEFVSRFGNQLEDAARLAPIVAPMLLRRKVADVAQDLPERIEVPQALQMSEPLANAYEALRKQTLAEFGAAGGLVSLSRLRMLCAHPSLVGGWHADPSSEMPKYERTVELLDEIFSGNEKALIFSTYHAIVDIFMSDMPRRFPNGFFEYIDGRVEGAARQSVVDRFFEHKGYGALFLNPKAAGSGLNITAANHVIHYNPEWNPALTAQASARSYRRKQSRPVTIYHLFYVHTVEEVIRNAAAFKEALAGEAVTGHDGNIDPMAIAQALRVSPLA</sequence>
<gene>
    <name evidence="4" type="ORF">E1N52_26980</name>
</gene>
<dbReference type="InterPro" id="IPR027417">
    <property type="entry name" value="P-loop_NTPase"/>
</dbReference>
<dbReference type="Proteomes" id="UP000295606">
    <property type="component" value="Unassembled WGS sequence"/>
</dbReference>
<dbReference type="InterPro" id="IPR001650">
    <property type="entry name" value="Helicase_C-like"/>
</dbReference>
<dbReference type="SUPFAM" id="SSF52540">
    <property type="entry name" value="P-loop containing nucleoside triphosphate hydrolases"/>
    <property type="match status" value="2"/>
</dbReference>
<dbReference type="Gene3D" id="3.40.50.10810">
    <property type="entry name" value="Tandem AAA-ATPase domain"/>
    <property type="match status" value="1"/>
</dbReference>
<dbReference type="CDD" id="cd18793">
    <property type="entry name" value="SF2_C_SNF"/>
    <property type="match status" value="1"/>
</dbReference>
<comment type="caution">
    <text evidence="4">The sequence shown here is derived from an EMBL/GenBank/DDBJ whole genome shotgun (WGS) entry which is preliminary data.</text>
</comment>
<accession>A0A4R5LA47</accession>